<evidence type="ECO:0000256" key="1">
    <source>
        <dbReference type="SAM" id="SignalP"/>
    </source>
</evidence>
<dbReference type="OrthoDB" id="7630100at2"/>
<sequence>MRFAVALALVLPLAGPSTAADVRYESEYSVALGVLPIARLSFNTNVDGDRYRIQGNFKSSGLVEVVREVSAQSEVSGQLSSGRLLPDRYTLDYRSGKKKEVFDIRFSGGDVVEVKVEPKPKPRSGNWVALTEADLKAVMDPIGAFLIPDGTDVCAQRLPVFDGESRMDLVLQPKGVEAFKAGKRKGEAIVCSVRYEPRSGYRKGRKDIEYLKSVTDMEIWFAKTESLKLYAPVYAKIPTRYGTVHVSAERFDG</sequence>
<comment type="caution">
    <text evidence="2">The sequence shown here is derived from an EMBL/GenBank/DDBJ whole genome shotgun (WGS) entry which is preliminary data.</text>
</comment>
<feature type="signal peptide" evidence="1">
    <location>
        <begin position="1"/>
        <end position="19"/>
    </location>
</feature>
<dbReference type="InterPro" id="IPR021457">
    <property type="entry name" value="DUF3108"/>
</dbReference>
<gene>
    <name evidence="2" type="ORF">FAA97_14395</name>
</gene>
<dbReference type="EMBL" id="STGV01000004">
    <property type="protein sequence ID" value="THV22557.1"/>
    <property type="molecule type" value="Genomic_DNA"/>
</dbReference>
<protein>
    <submittedName>
        <fullName evidence="2">DUF3108 domain-containing protein</fullName>
    </submittedName>
</protein>
<keyword evidence="3" id="KW-1185">Reference proteome</keyword>
<evidence type="ECO:0000313" key="3">
    <source>
        <dbReference type="Proteomes" id="UP000308828"/>
    </source>
</evidence>
<dbReference type="AlphaFoldDB" id="A0A4S8NY26"/>
<keyword evidence="1" id="KW-0732">Signal</keyword>
<reference evidence="2 3" key="1">
    <citation type="submission" date="2019-04" db="EMBL/GenBank/DDBJ databases">
        <title>Genome sequence of strain shin9-1.</title>
        <authorList>
            <person name="Gao J."/>
            <person name="Sun J."/>
        </authorList>
    </citation>
    <scope>NUCLEOTIDE SEQUENCE [LARGE SCALE GENOMIC DNA]</scope>
    <source>
        <strain evidence="3">shin9-1</strain>
    </source>
</reference>
<feature type="chain" id="PRO_5020520645" evidence="1">
    <location>
        <begin position="20"/>
        <end position="253"/>
    </location>
</feature>
<accession>A0A4S8NY26</accession>
<dbReference type="Proteomes" id="UP000308828">
    <property type="component" value="Unassembled WGS sequence"/>
</dbReference>
<dbReference type="Pfam" id="PF11306">
    <property type="entry name" value="DUF3108"/>
    <property type="match status" value="1"/>
</dbReference>
<evidence type="ECO:0000313" key="2">
    <source>
        <dbReference type="EMBL" id="THV22557.1"/>
    </source>
</evidence>
<proteinExistence type="predicted"/>
<name>A0A4S8NY26_9HYPH</name>
<organism evidence="2 3">
    <name type="scientific">Peteryoungia ipomoeae</name>
    <dbReference type="NCBI Taxonomy" id="1210932"/>
    <lineage>
        <taxon>Bacteria</taxon>
        <taxon>Pseudomonadati</taxon>
        <taxon>Pseudomonadota</taxon>
        <taxon>Alphaproteobacteria</taxon>
        <taxon>Hyphomicrobiales</taxon>
        <taxon>Rhizobiaceae</taxon>
        <taxon>Peteryoungia</taxon>
    </lineage>
</organism>